<dbReference type="GO" id="GO:0019262">
    <property type="term" value="P:N-acetylneuraminate catabolic process"/>
    <property type="evidence" value="ECO:0007669"/>
    <property type="project" value="TreeGrafter"/>
</dbReference>
<dbReference type="RefSeq" id="WP_236473001.1">
    <property type="nucleotide sequence ID" value="NZ_FNEE01000009.1"/>
</dbReference>
<dbReference type="InterPro" id="IPR043129">
    <property type="entry name" value="ATPase_NBD"/>
</dbReference>
<dbReference type="SUPFAM" id="SSF53067">
    <property type="entry name" value="Actin-like ATPase domain"/>
    <property type="match status" value="1"/>
</dbReference>
<dbReference type="InterPro" id="IPR036390">
    <property type="entry name" value="WH_DNA-bd_sf"/>
</dbReference>
<dbReference type="PANTHER" id="PTHR18964">
    <property type="entry name" value="ROK (REPRESSOR, ORF, KINASE) FAMILY"/>
    <property type="match status" value="1"/>
</dbReference>
<dbReference type="EMBL" id="FNEE01000009">
    <property type="protein sequence ID" value="SDJ83899.1"/>
    <property type="molecule type" value="Genomic_DNA"/>
</dbReference>
<proteinExistence type="predicted"/>
<keyword evidence="2" id="KW-0418">Kinase</keyword>
<dbReference type="AlphaFoldDB" id="A0A1G8WZV8"/>
<keyword evidence="3" id="KW-1185">Reference proteome</keyword>
<organism evidence="2 3">
    <name type="scientific">Mesorhizobium muleiense</name>
    <dbReference type="NCBI Taxonomy" id="1004279"/>
    <lineage>
        <taxon>Bacteria</taxon>
        <taxon>Pseudomonadati</taxon>
        <taxon>Pseudomonadota</taxon>
        <taxon>Alphaproteobacteria</taxon>
        <taxon>Hyphomicrobiales</taxon>
        <taxon>Phyllobacteriaceae</taxon>
        <taxon>Mesorhizobium</taxon>
    </lineage>
</organism>
<dbReference type="Pfam" id="PF00480">
    <property type="entry name" value="ROK"/>
    <property type="match status" value="1"/>
</dbReference>
<dbReference type="Gene3D" id="3.30.420.40">
    <property type="match status" value="2"/>
</dbReference>
<dbReference type="PANTHER" id="PTHR18964:SF169">
    <property type="entry name" value="N-ACETYLMANNOSAMINE KINASE"/>
    <property type="match status" value="1"/>
</dbReference>
<dbReference type="SUPFAM" id="SSF46785">
    <property type="entry name" value="Winged helix' DNA-binding domain"/>
    <property type="match status" value="1"/>
</dbReference>
<feature type="domain" description="HTH marR-type" evidence="1">
    <location>
        <begin position="25"/>
        <end position="66"/>
    </location>
</feature>
<gene>
    <name evidence="2" type="ORF">SAMN05428953_109132</name>
</gene>
<evidence type="ECO:0000259" key="1">
    <source>
        <dbReference type="Pfam" id="PF01047"/>
    </source>
</evidence>
<keyword evidence="2" id="KW-0808">Transferase</keyword>
<protein>
    <submittedName>
        <fullName evidence="2">Sugar kinase of the NBD/HSP70 family, may contain an N-terminal HTH domain</fullName>
    </submittedName>
</protein>
<dbReference type="GO" id="GO:0009384">
    <property type="term" value="F:N-acylmannosamine kinase activity"/>
    <property type="evidence" value="ECO:0007669"/>
    <property type="project" value="TreeGrafter"/>
</dbReference>
<dbReference type="InterPro" id="IPR036388">
    <property type="entry name" value="WH-like_DNA-bd_sf"/>
</dbReference>
<reference evidence="3" key="1">
    <citation type="submission" date="2016-10" db="EMBL/GenBank/DDBJ databases">
        <authorList>
            <person name="Varghese N."/>
            <person name="Submissions S."/>
        </authorList>
    </citation>
    <scope>NUCLEOTIDE SEQUENCE [LARGE SCALE GENOMIC DNA]</scope>
    <source>
        <strain evidence="3">CGMCC 1.11022</strain>
    </source>
</reference>
<evidence type="ECO:0000313" key="2">
    <source>
        <dbReference type="EMBL" id="SDJ83899.1"/>
    </source>
</evidence>
<accession>A0A1G8WZV8</accession>
<name>A0A1G8WZV8_9HYPH</name>
<dbReference type="Proteomes" id="UP000198894">
    <property type="component" value="Unassembled WGS sequence"/>
</dbReference>
<dbReference type="Pfam" id="PF01047">
    <property type="entry name" value="MarR"/>
    <property type="match status" value="1"/>
</dbReference>
<evidence type="ECO:0000313" key="3">
    <source>
        <dbReference type="Proteomes" id="UP000198894"/>
    </source>
</evidence>
<dbReference type="InterPro" id="IPR000835">
    <property type="entry name" value="HTH_MarR-typ"/>
</dbReference>
<sequence length="434" mass="46345">MNGEAPVLSGKGSNSVKVRHYNERFVLDAIRRLKEASKSDLARAANLTPAAVATIVDGLESSGFIKQVGKRFGQRGSPSTLYRLTPERIYSVGIKIGRRALEAVLVDFAGEVRSRGSHEYRFPDPDLVLKAGNMSLANFEKLVDGLGDASIVGIGIASPYFLGGWSEELGFPNDLGSRWEAIDLTTFFATKPRIPVFVENDASAAALAELIQGSGARFRDFMHISIDTFVGGGLVQGGKVHTGPHGNSAALGPLPVSPSSLDSVAAKPARYQSLLHRASIYVLVNHLKSRGVEINRVRELDPLPRGAREPLFEWIDDCANALVEAIIAITSVIDIEAIVLDSILPRPIHLELLTRVQSQFNRTSAIGIVAPEIVSGQFGPEASPIGAAMLPFSALLAPDSGVLMIGKDRTILLGSLSKLARQSQPARSSAISTG</sequence>
<dbReference type="Gene3D" id="1.10.10.10">
    <property type="entry name" value="Winged helix-like DNA-binding domain superfamily/Winged helix DNA-binding domain"/>
    <property type="match status" value="1"/>
</dbReference>
<dbReference type="InterPro" id="IPR000600">
    <property type="entry name" value="ROK"/>
</dbReference>